<organism evidence="13 14">
    <name type="scientific">Ruminiclostridium cellobioparum subsp. termitidis CT1112</name>
    <dbReference type="NCBI Taxonomy" id="1195236"/>
    <lineage>
        <taxon>Bacteria</taxon>
        <taxon>Bacillati</taxon>
        <taxon>Bacillota</taxon>
        <taxon>Clostridia</taxon>
        <taxon>Eubacteriales</taxon>
        <taxon>Oscillospiraceae</taxon>
        <taxon>Ruminiclostridium</taxon>
    </lineage>
</organism>
<accession>S0FGK9</accession>
<dbReference type="eggNOG" id="COG4753">
    <property type="taxonomic scope" value="Bacteria"/>
</dbReference>
<dbReference type="GO" id="GO:0043565">
    <property type="term" value="F:sequence-specific DNA binding"/>
    <property type="evidence" value="ECO:0007669"/>
    <property type="project" value="InterPro"/>
</dbReference>
<evidence type="ECO:0000313" key="13">
    <source>
        <dbReference type="EMBL" id="EMS70232.1"/>
    </source>
</evidence>
<gene>
    <name evidence="13" type="ORF">CTER_4028</name>
</gene>
<evidence type="ECO:0000256" key="3">
    <source>
        <dbReference type="ARBA" id="ARBA00022490"/>
    </source>
</evidence>
<sequence>MIKVFILDDETIARINLRHLINWEKEGYVICGEADNGADALKKAEELQPDIIFTDMNMAGMNGVEFINQVKRIVPSAKIIAFSAFDDFEFVRQSLKEGAVDYLIKYRMDAESLLSMLESIKNSIRTESMERQKNDRIREMATSGKALVQKNVIMNSLNGYLKDNFTAIIKEYEIDLDDKNLIIAASRIDDFYSIKEKFNTQERAVFIQTVDNILTGICEDIGKTVYVGMDEGKYIFLMSFGDILSEAAIYSRAITNIGTIEGTVKRFLNVTLSFGLSGICPVAAKIDEYYREARKVLDDGYFKGSNYIVQKRELACNETPRRNTGLSAAEEKNLLGGIRSSKKDGVIKTLEDIFRSMKENKCPFDTVKMTCIDLINLLSRVIKEFNISSGKVFTSTSSPYDDFKKFENLEELLNYFKFLYTTLLDVLEQNKLNSGYSPIIKKSIDYIINNYHSDISLSSVAEKVNVTPQYLSKLFKEECNEGFTYYLNSIRIEQAKQMLAEGINFKDLAPKAGFNNYTYFFTVFKEFTGMTPHQYEKTILKEKI</sequence>
<keyword evidence="5" id="KW-0902">Two-component regulatory system</keyword>
<dbReference type="Gene3D" id="3.40.50.2300">
    <property type="match status" value="1"/>
</dbReference>
<evidence type="ECO:0000256" key="9">
    <source>
        <dbReference type="ARBA" id="ARBA00024867"/>
    </source>
</evidence>
<evidence type="ECO:0000259" key="11">
    <source>
        <dbReference type="PROSITE" id="PS01124"/>
    </source>
</evidence>
<dbReference type="SMART" id="SM00448">
    <property type="entry name" value="REC"/>
    <property type="match status" value="1"/>
</dbReference>
<dbReference type="Proteomes" id="UP000014155">
    <property type="component" value="Unassembled WGS sequence"/>
</dbReference>
<evidence type="ECO:0000256" key="2">
    <source>
        <dbReference type="ARBA" id="ARBA00018672"/>
    </source>
</evidence>
<dbReference type="PANTHER" id="PTHR42713">
    <property type="entry name" value="HISTIDINE KINASE-RELATED"/>
    <property type="match status" value="1"/>
</dbReference>
<dbReference type="PROSITE" id="PS01124">
    <property type="entry name" value="HTH_ARAC_FAMILY_2"/>
    <property type="match status" value="1"/>
</dbReference>
<dbReference type="InterPro" id="IPR051552">
    <property type="entry name" value="HptR"/>
</dbReference>
<evidence type="ECO:0000256" key="1">
    <source>
        <dbReference type="ARBA" id="ARBA00004496"/>
    </source>
</evidence>
<dbReference type="SUPFAM" id="SSF46689">
    <property type="entry name" value="Homeodomain-like"/>
    <property type="match status" value="2"/>
</dbReference>
<feature type="domain" description="Response regulatory" evidence="12">
    <location>
        <begin position="3"/>
        <end position="120"/>
    </location>
</feature>
<comment type="caution">
    <text evidence="13">The sequence shown here is derived from an EMBL/GenBank/DDBJ whole genome shotgun (WGS) entry which is preliminary data.</text>
</comment>
<keyword evidence="14" id="KW-1185">Reference proteome</keyword>
<dbReference type="SUPFAM" id="SSF52172">
    <property type="entry name" value="CheY-like"/>
    <property type="match status" value="1"/>
</dbReference>
<keyword evidence="8" id="KW-0804">Transcription</keyword>
<dbReference type="Pfam" id="PF12833">
    <property type="entry name" value="HTH_18"/>
    <property type="match status" value="1"/>
</dbReference>
<dbReference type="InterPro" id="IPR009057">
    <property type="entry name" value="Homeodomain-like_sf"/>
</dbReference>
<proteinExistence type="predicted"/>
<keyword evidence="6" id="KW-0805">Transcription regulation</keyword>
<dbReference type="PROSITE" id="PS50110">
    <property type="entry name" value="RESPONSE_REGULATORY"/>
    <property type="match status" value="1"/>
</dbReference>
<dbReference type="PATRIC" id="fig|1195236.3.peg.4240"/>
<feature type="modified residue" description="4-aspartylphosphate" evidence="10">
    <location>
        <position position="55"/>
    </location>
</feature>
<evidence type="ECO:0000259" key="12">
    <source>
        <dbReference type="PROSITE" id="PS50110"/>
    </source>
</evidence>
<dbReference type="EMBL" id="AORV01000058">
    <property type="protein sequence ID" value="EMS70232.1"/>
    <property type="molecule type" value="Genomic_DNA"/>
</dbReference>
<dbReference type="CDD" id="cd17536">
    <property type="entry name" value="REC_YesN-like"/>
    <property type="match status" value="1"/>
</dbReference>
<evidence type="ECO:0000256" key="8">
    <source>
        <dbReference type="ARBA" id="ARBA00023163"/>
    </source>
</evidence>
<keyword evidence="4 10" id="KW-0597">Phosphoprotein</keyword>
<dbReference type="PANTHER" id="PTHR42713:SF3">
    <property type="entry name" value="TRANSCRIPTIONAL REGULATORY PROTEIN HPTR"/>
    <property type="match status" value="1"/>
</dbReference>
<dbReference type="AlphaFoldDB" id="S0FGK9"/>
<dbReference type="InterPro" id="IPR011006">
    <property type="entry name" value="CheY-like_superfamily"/>
</dbReference>
<evidence type="ECO:0000256" key="6">
    <source>
        <dbReference type="ARBA" id="ARBA00023015"/>
    </source>
</evidence>
<evidence type="ECO:0000256" key="7">
    <source>
        <dbReference type="ARBA" id="ARBA00023125"/>
    </source>
</evidence>
<dbReference type="GO" id="GO:0000160">
    <property type="term" value="P:phosphorelay signal transduction system"/>
    <property type="evidence" value="ECO:0007669"/>
    <property type="project" value="UniProtKB-KW"/>
</dbReference>
<dbReference type="Gene3D" id="1.10.10.60">
    <property type="entry name" value="Homeodomain-like"/>
    <property type="match status" value="2"/>
</dbReference>
<dbReference type="Pfam" id="PF00072">
    <property type="entry name" value="Response_reg"/>
    <property type="match status" value="1"/>
</dbReference>
<dbReference type="STRING" id="1195236.CTER_4028"/>
<evidence type="ECO:0000313" key="14">
    <source>
        <dbReference type="Proteomes" id="UP000014155"/>
    </source>
</evidence>
<protein>
    <recommendedName>
        <fullName evidence="2">Stage 0 sporulation protein A homolog</fullName>
    </recommendedName>
</protein>
<evidence type="ECO:0000256" key="4">
    <source>
        <dbReference type="ARBA" id="ARBA00022553"/>
    </source>
</evidence>
<comment type="function">
    <text evidence="9">May play the central regulatory role in sporulation. It may be an element of the effector pathway responsible for the activation of sporulation genes in response to nutritional stress. Spo0A may act in concert with spo0H (a sigma factor) to control the expression of some genes that are critical to the sporulation process.</text>
</comment>
<dbReference type="eggNOG" id="COG2207">
    <property type="taxonomic scope" value="Bacteria"/>
</dbReference>
<name>S0FGK9_RUMCE</name>
<dbReference type="GO" id="GO:0005737">
    <property type="term" value="C:cytoplasm"/>
    <property type="evidence" value="ECO:0007669"/>
    <property type="project" value="UniProtKB-SubCell"/>
</dbReference>
<evidence type="ECO:0000256" key="5">
    <source>
        <dbReference type="ARBA" id="ARBA00023012"/>
    </source>
</evidence>
<reference evidence="13 14" key="1">
    <citation type="journal article" date="2013" name="Genome Announc.">
        <title>Draft Genome Sequence of the Cellulolytic, Mesophilic, Anaerobic Bacterium Clostridium termitidis Strain CT1112 (DSM 5398).</title>
        <authorList>
            <person name="Lal S."/>
            <person name="Ramachandran U."/>
            <person name="Zhang X."/>
            <person name="Munir R."/>
            <person name="Sparling R."/>
            <person name="Levin D.B."/>
        </authorList>
    </citation>
    <scope>NUCLEOTIDE SEQUENCE [LARGE SCALE GENOMIC DNA]</scope>
    <source>
        <strain evidence="13 14">CT1112</strain>
    </source>
</reference>
<evidence type="ECO:0000256" key="10">
    <source>
        <dbReference type="PROSITE-ProRule" id="PRU00169"/>
    </source>
</evidence>
<dbReference type="RefSeq" id="WP_004628810.1">
    <property type="nucleotide sequence ID" value="NZ_AORV01000058.1"/>
</dbReference>
<dbReference type="InterPro" id="IPR001789">
    <property type="entry name" value="Sig_transdc_resp-reg_receiver"/>
</dbReference>
<dbReference type="SMART" id="SM00342">
    <property type="entry name" value="HTH_ARAC"/>
    <property type="match status" value="1"/>
</dbReference>
<dbReference type="GO" id="GO:0003700">
    <property type="term" value="F:DNA-binding transcription factor activity"/>
    <property type="evidence" value="ECO:0007669"/>
    <property type="project" value="InterPro"/>
</dbReference>
<dbReference type="InterPro" id="IPR018060">
    <property type="entry name" value="HTH_AraC"/>
</dbReference>
<feature type="domain" description="HTH araC/xylS-type" evidence="11">
    <location>
        <begin position="441"/>
        <end position="538"/>
    </location>
</feature>
<comment type="subcellular location">
    <subcellularLocation>
        <location evidence="1">Cytoplasm</location>
    </subcellularLocation>
</comment>
<keyword evidence="3" id="KW-0963">Cytoplasm</keyword>
<keyword evidence="7" id="KW-0238">DNA-binding</keyword>